<reference evidence="4 5" key="1">
    <citation type="submission" date="2018-03" db="EMBL/GenBank/DDBJ databases">
        <title>Draft Genome Sequences of the Obligatory Marine Myxobacteria Enhygromyxa salina SWB007.</title>
        <authorList>
            <person name="Poehlein A."/>
            <person name="Moghaddam J.A."/>
            <person name="Harms H."/>
            <person name="Alanjari M."/>
            <person name="Koenig G.M."/>
            <person name="Daniel R."/>
            <person name="Schaeberle T.F."/>
        </authorList>
    </citation>
    <scope>NUCLEOTIDE SEQUENCE [LARGE SCALE GENOMIC DNA]</scope>
    <source>
        <strain evidence="4 5">SWB007</strain>
    </source>
</reference>
<evidence type="ECO:0000256" key="2">
    <source>
        <dbReference type="SAM" id="Phobius"/>
    </source>
</evidence>
<sequence length="285" mass="30390">MLALNLVLALTLSPPTPAPDYQATLTQLSHANANLNDPPEQTAAALLEALVNLTRFPASVAISPDAQALQSRAQLSLARSYLLLDKPDQAAATTDEAIRTARGRELPFADFGPTLESLYAQRLATLEANGRARLHVTCTIPCRVFVNERETPTLTEPMYLGIYRVWIVDASGKLPPKQSAIRLAADGAQVELSYQPKPTPPANPASLPHAVTPRSRTLPRNVEIAMMALGVGLASVGTWMIGARERTVEGPIVIGLGGVSFLFGSALLVVDEAPGSQPPPAKRLR</sequence>
<dbReference type="EMBL" id="PVNL01000117">
    <property type="protein sequence ID" value="PRQ01302.1"/>
    <property type="molecule type" value="Genomic_DNA"/>
</dbReference>
<feature type="signal peptide" evidence="3">
    <location>
        <begin position="1"/>
        <end position="18"/>
    </location>
</feature>
<feature type="region of interest" description="Disordered" evidence="1">
    <location>
        <begin position="194"/>
        <end position="213"/>
    </location>
</feature>
<comment type="caution">
    <text evidence="4">The sequence shown here is derived from an EMBL/GenBank/DDBJ whole genome shotgun (WGS) entry which is preliminary data.</text>
</comment>
<feature type="transmembrane region" description="Helical" evidence="2">
    <location>
        <begin position="250"/>
        <end position="270"/>
    </location>
</feature>
<protein>
    <submittedName>
        <fullName evidence="4">Uncharacterized protein</fullName>
    </submittedName>
</protein>
<organism evidence="4 5">
    <name type="scientific">Enhygromyxa salina</name>
    <dbReference type="NCBI Taxonomy" id="215803"/>
    <lineage>
        <taxon>Bacteria</taxon>
        <taxon>Pseudomonadati</taxon>
        <taxon>Myxococcota</taxon>
        <taxon>Polyangia</taxon>
        <taxon>Nannocystales</taxon>
        <taxon>Nannocystaceae</taxon>
        <taxon>Enhygromyxa</taxon>
    </lineage>
</organism>
<evidence type="ECO:0000313" key="5">
    <source>
        <dbReference type="Proteomes" id="UP000238823"/>
    </source>
</evidence>
<evidence type="ECO:0000256" key="1">
    <source>
        <dbReference type="SAM" id="MobiDB-lite"/>
    </source>
</evidence>
<gene>
    <name evidence="4" type="ORF">ENSA7_59070</name>
</gene>
<keyword evidence="2" id="KW-0472">Membrane</keyword>
<accession>A0A2S9Y8C0</accession>
<dbReference type="AlphaFoldDB" id="A0A2S9Y8C0"/>
<evidence type="ECO:0000256" key="3">
    <source>
        <dbReference type="SAM" id="SignalP"/>
    </source>
</evidence>
<dbReference type="Proteomes" id="UP000238823">
    <property type="component" value="Unassembled WGS sequence"/>
</dbReference>
<feature type="chain" id="PRO_5015603556" evidence="3">
    <location>
        <begin position="19"/>
        <end position="285"/>
    </location>
</feature>
<keyword evidence="2" id="KW-0812">Transmembrane</keyword>
<evidence type="ECO:0000313" key="4">
    <source>
        <dbReference type="EMBL" id="PRQ01302.1"/>
    </source>
</evidence>
<proteinExistence type="predicted"/>
<name>A0A2S9Y8C0_9BACT</name>
<keyword evidence="2" id="KW-1133">Transmembrane helix</keyword>
<dbReference type="OrthoDB" id="9845760at2"/>
<feature type="transmembrane region" description="Helical" evidence="2">
    <location>
        <begin position="224"/>
        <end position="243"/>
    </location>
</feature>
<keyword evidence="3" id="KW-0732">Signal</keyword>
<dbReference type="RefSeq" id="WP_106092756.1">
    <property type="nucleotide sequence ID" value="NZ_PVNL01000117.1"/>
</dbReference>